<dbReference type="InterPro" id="IPR011127">
    <property type="entry name" value="Dala_Dala_lig_N"/>
</dbReference>
<evidence type="ECO:0000256" key="7">
    <source>
        <dbReference type="ARBA" id="ARBA00022490"/>
    </source>
</evidence>
<dbReference type="UniPathway" id="UPA00219"/>
<evidence type="ECO:0000256" key="26">
    <source>
        <dbReference type="PROSITE-ProRule" id="PRU00409"/>
    </source>
</evidence>
<keyword evidence="12 25" id="KW-0460">Magnesium</keyword>
<feature type="binding site" evidence="25">
    <location>
        <position position="325"/>
    </location>
    <ligand>
        <name>Mg(2+)</name>
        <dbReference type="ChEBI" id="CHEBI:18420"/>
        <label>2</label>
    </ligand>
</feature>
<dbReference type="EC" id="6.3.2.4" evidence="6 22"/>
<dbReference type="OrthoDB" id="9813261at2"/>
<evidence type="ECO:0000256" key="15">
    <source>
        <dbReference type="ARBA" id="ARBA00023211"/>
    </source>
</evidence>
<comment type="pathway">
    <text evidence="4 22">Cell wall biogenesis; peptidoglycan biosynthesis.</text>
</comment>
<comment type="pathway">
    <text evidence="18">Glycan biosynthesis.</text>
</comment>
<evidence type="ECO:0000256" key="9">
    <source>
        <dbReference type="ARBA" id="ARBA00022723"/>
    </source>
</evidence>
<sequence length="375" mass="39698">MTDKLTVALLFGGRSSEHSISCATAGGVLAAIDRDRYTVIPVGITRDGTFVLEDDDPTKFALTAAALPEVADNGTRVLWPDNARSRELIVVDDSGRRSLGSIDLVFPILHGPYGEDGTVQGMLELVDLPFVGSGVLASALGMDKHFTKTVLQQASLAVAPWRTITADDWADAPGMAYAALEELGLPAFVKPARAGSSVGVSRVASSDQLAEAMAVALAEDDKVLIEAGLVGRELEVAVLQGRPGEPAHASVAGEVVVTGRDFYDFAAKYLDAAGIELLCPANLAPVDLAEMQAIAVRAFEAIDAAGLARVDFFLTADGWVINEINTMPGFTPISMFPSCWLASGYTYPQLIDELIEVALARAAHRRRRTSAVVTE</sequence>
<dbReference type="GO" id="GO:0005524">
    <property type="term" value="F:ATP binding"/>
    <property type="evidence" value="ECO:0007669"/>
    <property type="project" value="UniProtKB-UniRule"/>
</dbReference>
<feature type="binding site" evidence="24">
    <location>
        <begin position="322"/>
        <end position="323"/>
    </location>
    <ligand>
        <name>ATP</name>
        <dbReference type="ChEBI" id="CHEBI:30616"/>
    </ligand>
</feature>
<evidence type="ECO:0000256" key="24">
    <source>
        <dbReference type="PIRSR" id="PIRSR039102-2"/>
    </source>
</evidence>
<dbReference type="PANTHER" id="PTHR23132:SF25">
    <property type="entry name" value="D-ALANINE--D-ALANINE LIGASE A"/>
    <property type="match status" value="1"/>
</dbReference>
<name>A0A4R8VXN9_9MICO</name>
<evidence type="ECO:0000256" key="1">
    <source>
        <dbReference type="ARBA" id="ARBA00001936"/>
    </source>
</evidence>
<dbReference type="GO" id="GO:0008360">
    <property type="term" value="P:regulation of cell shape"/>
    <property type="evidence" value="ECO:0007669"/>
    <property type="project" value="UniProtKB-KW"/>
</dbReference>
<dbReference type="InterPro" id="IPR000291">
    <property type="entry name" value="D-Ala_lig_Van_CS"/>
</dbReference>
<accession>A0A4R8VXN9</accession>
<dbReference type="InterPro" id="IPR005905">
    <property type="entry name" value="D_ala_D_ala"/>
</dbReference>
<evidence type="ECO:0000256" key="12">
    <source>
        <dbReference type="ARBA" id="ARBA00022842"/>
    </source>
</evidence>
<evidence type="ECO:0000256" key="22">
    <source>
        <dbReference type="HAMAP-Rule" id="MF_00047"/>
    </source>
</evidence>
<feature type="domain" description="ATP-grasp" evidence="27">
    <location>
        <begin position="148"/>
        <end position="356"/>
    </location>
</feature>
<proteinExistence type="inferred from homology"/>
<dbReference type="SUPFAM" id="SSF56059">
    <property type="entry name" value="Glutathione synthetase ATP-binding domain-like"/>
    <property type="match status" value="1"/>
</dbReference>
<dbReference type="Pfam" id="PF07478">
    <property type="entry name" value="Dala_Dala_lig_C"/>
    <property type="match status" value="1"/>
</dbReference>
<feature type="binding site" evidence="25">
    <location>
        <position position="311"/>
    </location>
    <ligand>
        <name>Mg(2+)</name>
        <dbReference type="ChEBI" id="CHEBI:18420"/>
        <label>1</label>
    </ligand>
</feature>
<keyword evidence="10 24" id="KW-0547">Nucleotide-binding</keyword>
<evidence type="ECO:0000256" key="14">
    <source>
        <dbReference type="ARBA" id="ARBA00022984"/>
    </source>
</evidence>
<dbReference type="Proteomes" id="UP000297907">
    <property type="component" value="Unassembled WGS sequence"/>
</dbReference>
<dbReference type="NCBIfam" id="NF002528">
    <property type="entry name" value="PRK01966.1-4"/>
    <property type="match status" value="1"/>
</dbReference>
<evidence type="ECO:0000256" key="25">
    <source>
        <dbReference type="PIRSR" id="PIRSR039102-3"/>
    </source>
</evidence>
<comment type="subcellular location">
    <subcellularLocation>
        <location evidence="3 22">Cytoplasm</location>
    </subcellularLocation>
</comment>
<evidence type="ECO:0000259" key="27">
    <source>
        <dbReference type="PROSITE" id="PS50975"/>
    </source>
</evidence>
<dbReference type="GO" id="GO:0071555">
    <property type="term" value="P:cell wall organization"/>
    <property type="evidence" value="ECO:0007669"/>
    <property type="project" value="UniProtKB-KW"/>
</dbReference>
<dbReference type="InterPro" id="IPR011761">
    <property type="entry name" value="ATP-grasp"/>
</dbReference>
<keyword evidence="13 22" id="KW-0133">Cell shape</keyword>
<comment type="cofactor">
    <cofactor evidence="25">
        <name>Mg(2+)</name>
        <dbReference type="ChEBI" id="CHEBI:18420"/>
    </cofactor>
    <cofactor evidence="25">
        <name>Mn(2+)</name>
        <dbReference type="ChEBI" id="CHEBI:29035"/>
    </cofactor>
    <text evidence="25">Binds 2 magnesium or manganese ions per subunit.</text>
</comment>
<evidence type="ECO:0000256" key="3">
    <source>
        <dbReference type="ARBA" id="ARBA00004496"/>
    </source>
</evidence>
<evidence type="ECO:0000256" key="16">
    <source>
        <dbReference type="ARBA" id="ARBA00023316"/>
    </source>
</evidence>
<dbReference type="InterPro" id="IPR011095">
    <property type="entry name" value="Dala_Dala_lig_C"/>
</dbReference>
<reference evidence="28 29" key="1">
    <citation type="submission" date="2019-03" db="EMBL/GenBank/DDBJ databases">
        <title>Genomics of glacier-inhabiting Cryobacterium strains.</title>
        <authorList>
            <person name="Liu Q."/>
            <person name="Xin Y.-H."/>
        </authorList>
    </citation>
    <scope>NUCLEOTIDE SEQUENCE [LARGE SCALE GENOMIC DNA]</scope>
    <source>
        <strain evidence="28 29">RHLS22-1</strain>
    </source>
</reference>
<evidence type="ECO:0000313" key="29">
    <source>
        <dbReference type="Proteomes" id="UP000297907"/>
    </source>
</evidence>
<dbReference type="Gene3D" id="3.30.470.20">
    <property type="entry name" value="ATP-grasp fold, B domain"/>
    <property type="match status" value="1"/>
</dbReference>
<dbReference type="GO" id="GO:0005829">
    <property type="term" value="C:cytosol"/>
    <property type="evidence" value="ECO:0007669"/>
    <property type="project" value="TreeGrafter"/>
</dbReference>
<dbReference type="InterPro" id="IPR016185">
    <property type="entry name" value="PreATP-grasp_dom_sf"/>
</dbReference>
<feature type="active site" evidence="23">
    <location>
        <position position="17"/>
    </location>
</feature>
<gene>
    <name evidence="22" type="primary">ddl</name>
    <name evidence="28" type="ORF">E3O42_17565</name>
</gene>
<comment type="function">
    <text evidence="2 22">Cell wall formation.</text>
</comment>
<dbReference type="InterPro" id="IPR013815">
    <property type="entry name" value="ATP_grasp_subdomain_1"/>
</dbReference>
<dbReference type="Pfam" id="PF01820">
    <property type="entry name" value="Dala_Dala_lig_N"/>
    <property type="match status" value="1"/>
</dbReference>
<comment type="catalytic activity">
    <reaction evidence="17 22">
        <text>2 D-alanine + ATP = D-alanyl-D-alanine + ADP + phosphate + H(+)</text>
        <dbReference type="Rhea" id="RHEA:11224"/>
        <dbReference type="ChEBI" id="CHEBI:15378"/>
        <dbReference type="ChEBI" id="CHEBI:30616"/>
        <dbReference type="ChEBI" id="CHEBI:43474"/>
        <dbReference type="ChEBI" id="CHEBI:57416"/>
        <dbReference type="ChEBI" id="CHEBI:57822"/>
        <dbReference type="ChEBI" id="CHEBI:456216"/>
        <dbReference type="EC" id="6.3.2.4"/>
    </reaction>
</comment>
<dbReference type="FunFam" id="3.30.1490.20:FF:000007">
    <property type="entry name" value="D-alanine--D-alanine ligase"/>
    <property type="match status" value="1"/>
</dbReference>
<evidence type="ECO:0000256" key="21">
    <source>
        <dbReference type="ARBA" id="ARBA00077154"/>
    </source>
</evidence>
<feature type="active site" evidence="23">
    <location>
        <position position="196"/>
    </location>
</feature>
<keyword evidence="8 22" id="KW-0436">Ligase</keyword>
<dbReference type="SUPFAM" id="SSF52440">
    <property type="entry name" value="PreATP-grasp domain"/>
    <property type="match status" value="1"/>
</dbReference>
<keyword evidence="7 22" id="KW-0963">Cytoplasm</keyword>
<evidence type="ECO:0000256" key="10">
    <source>
        <dbReference type="ARBA" id="ARBA00022741"/>
    </source>
</evidence>
<evidence type="ECO:0000256" key="6">
    <source>
        <dbReference type="ARBA" id="ARBA00012216"/>
    </source>
</evidence>
<evidence type="ECO:0000256" key="13">
    <source>
        <dbReference type="ARBA" id="ARBA00022960"/>
    </source>
</evidence>
<dbReference type="GO" id="GO:0046872">
    <property type="term" value="F:metal ion binding"/>
    <property type="evidence" value="ECO:0007669"/>
    <property type="project" value="UniProtKB-KW"/>
</dbReference>
<dbReference type="GO" id="GO:0008716">
    <property type="term" value="F:D-alanine-D-alanine ligase activity"/>
    <property type="evidence" value="ECO:0007669"/>
    <property type="project" value="UniProtKB-UniRule"/>
</dbReference>
<comment type="similarity">
    <text evidence="5 22">Belongs to the D-alanine--D-alanine ligase family.</text>
</comment>
<feature type="binding site" evidence="24">
    <location>
        <begin position="226"/>
        <end position="233"/>
    </location>
    <ligand>
        <name>ATP</name>
        <dbReference type="ChEBI" id="CHEBI:30616"/>
    </ligand>
</feature>
<comment type="caution">
    <text evidence="28">The sequence shown here is derived from an EMBL/GenBank/DDBJ whole genome shotgun (WGS) entry which is preliminary data.</text>
</comment>
<keyword evidence="16 22" id="KW-0961">Cell wall biogenesis/degradation</keyword>
<dbReference type="PIRSF" id="PIRSF039102">
    <property type="entry name" value="Ddl/VanB"/>
    <property type="match status" value="1"/>
</dbReference>
<keyword evidence="11 26" id="KW-0067">ATP-binding</keyword>
<dbReference type="Gene3D" id="3.40.50.20">
    <property type="match status" value="1"/>
</dbReference>
<dbReference type="Gene3D" id="3.30.1490.20">
    <property type="entry name" value="ATP-grasp fold, A domain"/>
    <property type="match status" value="1"/>
</dbReference>
<protein>
    <recommendedName>
        <fullName evidence="19 22">D-alanine--D-alanine ligase</fullName>
        <ecNumber evidence="6 22">6.3.2.4</ecNumber>
    </recommendedName>
    <alternativeName>
        <fullName evidence="21 22">D-Ala-D-Ala ligase</fullName>
    </alternativeName>
    <alternativeName>
        <fullName evidence="20 22">D-alanylalanine synthetase</fullName>
    </alternativeName>
</protein>
<evidence type="ECO:0000256" key="23">
    <source>
        <dbReference type="PIRSR" id="PIRSR039102-1"/>
    </source>
</evidence>
<feature type="binding site" evidence="25">
    <location>
        <position position="323"/>
    </location>
    <ligand>
        <name>Mg(2+)</name>
        <dbReference type="ChEBI" id="CHEBI:18420"/>
        <label>1</label>
    </ligand>
</feature>
<feature type="binding site" evidence="24">
    <location>
        <begin position="196"/>
        <end position="197"/>
    </location>
    <ligand>
        <name>ATP</name>
        <dbReference type="ChEBI" id="CHEBI:30616"/>
    </ligand>
</feature>
<evidence type="ECO:0000256" key="2">
    <source>
        <dbReference type="ARBA" id="ARBA00003921"/>
    </source>
</evidence>
<keyword evidence="29" id="KW-1185">Reference proteome</keyword>
<feature type="binding site" evidence="24">
    <location>
        <position position="144"/>
    </location>
    <ligand>
        <name>ATP</name>
        <dbReference type="ChEBI" id="CHEBI:30616"/>
    </ligand>
</feature>
<evidence type="ECO:0000256" key="17">
    <source>
        <dbReference type="ARBA" id="ARBA00047614"/>
    </source>
</evidence>
<dbReference type="FunFam" id="3.30.470.20:FF:000008">
    <property type="entry name" value="D-alanine--D-alanine ligase"/>
    <property type="match status" value="1"/>
</dbReference>
<dbReference type="PROSITE" id="PS50975">
    <property type="entry name" value="ATP_GRASP"/>
    <property type="match status" value="1"/>
</dbReference>
<evidence type="ECO:0000256" key="20">
    <source>
        <dbReference type="ARBA" id="ARBA00076288"/>
    </source>
</evidence>
<comment type="cofactor">
    <cofactor evidence="1">
        <name>Mn(2+)</name>
        <dbReference type="ChEBI" id="CHEBI:29035"/>
    </cofactor>
</comment>
<evidence type="ECO:0000256" key="5">
    <source>
        <dbReference type="ARBA" id="ARBA00010871"/>
    </source>
</evidence>
<dbReference type="AlphaFoldDB" id="A0A4R8VXN9"/>
<keyword evidence="9 25" id="KW-0479">Metal-binding</keyword>
<dbReference type="NCBIfam" id="TIGR01205">
    <property type="entry name" value="D_ala_D_alaTIGR"/>
    <property type="match status" value="1"/>
</dbReference>
<evidence type="ECO:0000256" key="8">
    <source>
        <dbReference type="ARBA" id="ARBA00022598"/>
    </source>
</evidence>
<evidence type="ECO:0000256" key="19">
    <source>
        <dbReference type="ARBA" id="ARBA00068427"/>
    </source>
</evidence>
<dbReference type="RefSeq" id="WP_134455427.1">
    <property type="nucleotide sequence ID" value="NZ_SOFL01000057.1"/>
</dbReference>
<feature type="active site" evidence="23">
    <location>
        <position position="334"/>
    </location>
</feature>
<feature type="binding site" evidence="24">
    <location>
        <begin position="188"/>
        <end position="190"/>
    </location>
    <ligand>
        <name>ATP</name>
        <dbReference type="ChEBI" id="CHEBI:30616"/>
    </ligand>
</feature>
<dbReference type="GO" id="GO:0009252">
    <property type="term" value="P:peptidoglycan biosynthetic process"/>
    <property type="evidence" value="ECO:0007669"/>
    <property type="project" value="UniProtKB-UniRule"/>
</dbReference>
<dbReference type="HAMAP" id="MF_00047">
    <property type="entry name" value="Dala_Dala_lig"/>
    <property type="match status" value="1"/>
</dbReference>
<evidence type="ECO:0000313" key="28">
    <source>
        <dbReference type="EMBL" id="TFB96238.1"/>
    </source>
</evidence>
<evidence type="ECO:0000256" key="18">
    <source>
        <dbReference type="ARBA" id="ARBA00060592"/>
    </source>
</evidence>
<evidence type="ECO:0000256" key="11">
    <source>
        <dbReference type="ARBA" id="ARBA00022840"/>
    </source>
</evidence>
<evidence type="ECO:0000256" key="4">
    <source>
        <dbReference type="ARBA" id="ARBA00004752"/>
    </source>
</evidence>
<dbReference type="EMBL" id="SOFL01000057">
    <property type="protein sequence ID" value="TFB96238.1"/>
    <property type="molecule type" value="Genomic_DNA"/>
</dbReference>
<dbReference type="PANTHER" id="PTHR23132">
    <property type="entry name" value="D-ALANINE--D-ALANINE LIGASE"/>
    <property type="match status" value="1"/>
</dbReference>
<organism evidence="28 29">
    <name type="scientific">Cryobacterium adonitolivorans</name>
    <dbReference type="NCBI Taxonomy" id="1259189"/>
    <lineage>
        <taxon>Bacteria</taxon>
        <taxon>Bacillati</taxon>
        <taxon>Actinomycetota</taxon>
        <taxon>Actinomycetes</taxon>
        <taxon>Micrococcales</taxon>
        <taxon>Microbacteriaceae</taxon>
        <taxon>Cryobacterium</taxon>
    </lineage>
</organism>
<keyword evidence="15 25" id="KW-0464">Manganese</keyword>
<keyword evidence="14 22" id="KW-0573">Peptidoglycan synthesis</keyword>
<dbReference type="PROSITE" id="PS00844">
    <property type="entry name" value="DALA_DALA_LIGASE_2"/>
    <property type="match status" value="1"/>
</dbReference>
<feature type="binding site" evidence="25">
    <location>
        <position position="323"/>
    </location>
    <ligand>
        <name>Mg(2+)</name>
        <dbReference type="ChEBI" id="CHEBI:18420"/>
        <label>2</label>
    </ligand>
</feature>
<dbReference type="PROSITE" id="PS00843">
    <property type="entry name" value="DALA_DALA_LIGASE_1"/>
    <property type="match status" value="1"/>
</dbReference>